<protein>
    <submittedName>
        <fullName evidence="2">Uncharacterized protein</fullName>
    </submittedName>
</protein>
<keyword evidence="3" id="KW-1185">Reference proteome</keyword>
<dbReference type="Proteomes" id="UP000032180">
    <property type="component" value="Chromosome 4"/>
</dbReference>
<organism evidence="2 3">
    <name type="scientific">Leersia perrieri</name>
    <dbReference type="NCBI Taxonomy" id="77586"/>
    <lineage>
        <taxon>Eukaryota</taxon>
        <taxon>Viridiplantae</taxon>
        <taxon>Streptophyta</taxon>
        <taxon>Embryophyta</taxon>
        <taxon>Tracheophyta</taxon>
        <taxon>Spermatophyta</taxon>
        <taxon>Magnoliopsida</taxon>
        <taxon>Liliopsida</taxon>
        <taxon>Poales</taxon>
        <taxon>Poaceae</taxon>
        <taxon>BOP clade</taxon>
        <taxon>Oryzoideae</taxon>
        <taxon>Oryzeae</taxon>
        <taxon>Oryzinae</taxon>
        <taxon>Leersia</taxon>
    </lineage>
</organism>
<accession>A0A0D9W2Q3</accession>
<reference evidence="2" key="3">
    <citation type="submission" date="2015-04" db="UniProtKB">
        <authorList>
            <consortium name="EnsemblPlants"/>
        </authorList>
    </citation>
    <scope>IDENTIFICATION</scope>
</reference>
<proteinExistence type="predicted"/>
<evidence type="ECO:0000256" key="1">
    <source>
        <dbReference type="SAM" id="MobiDB-lite"/>
    </source>
</evidence>
<dbReference type="AlphaFoldDB" id="A0A0D9W2Q3"/>
<dbReference type="EnsemblPlants" id="LPERR04G02960.1">
    <property type="protein sequence ID" value="LPERR04G02960.1"/>
    <property type="gene ID" value="LPERR04G02960"/>
</dbReference>
<feature type="compositionally biased region" description="Basic and acidic residues" evidence="1">
    <location>
        <begin position="8"/>
        <end position="21"/>
    </location>
</feature>
<name>A0A0D9W2Q3_9ORYZ</name>
<evidence type="ECO:0000313" key="2">
    <source>
        <dbReference type="EnsemblPlants" id="LPERR04G02960.1"/>
    </source>
</evidence>
<sequence>MVSGGVDGEDRCGVDGKDRCRSGAPSGDGVEAGDRRRGKTGGGGSWGWRLTSWRRPAAGIEGDGRRGEAGGGGGGSRRRRLGGYSFTYE</sequence>
<feature type="region of interest" description="Disordered" evidence="1">
    <location>
        <begin position="1"/>
        <end position="89"/>
    </location>
</feature>
<reference evidence="3" key="2">
    <citation type="submission" date="2013-12" db="EMBL/GenBank/DDBJ databases">
        <authorList>
            <person name="Yu Y."/>
            <person name="Lee S."/>
            <person name="de Baynast K."/>
            <person name="Wissotski M."/>
            <person name="Liu L."/>
            <person name="Talag J."/>
            <person name="Goicoechea J."/>
            <person name="Angelova A."/>
            <person name="Jetty R."/>
            <person name="Kudrna D."/>
            <person name="Golser W."/>
            <person name="Rivera L."/>
            <person name="Zhang J."/>
            <person name="Wing R."/>
        </authorList>
    </citation>
    <scope>NUCLEOTIDE SEQUENCE</scope>
</reference>
<dbReference type="HOGENOM" id="CLU_2458058_0_0_1"/>
<evidence type="ECO:0000313" key="3">
    <source>
        <dbReference type="Proteomes" id="UP000032180"/>
    </source>
</evidence>
<dbReference type="Gramene" id="LPERR04G02960.1">
    <property type="protein sequence ID" value="LPERR04G02960.1"/>
    <property type="gene ID" value="LPERR04G02960"/>
</dbReference>
<reference evidence="2 3" key="1">
    <citation type="submission" date="2012-08" db="EMBL/GenBank/DDBJ databases">
        <title>Oryza genome evolution.</title>
        <authorList>
            <person name="Wing R.A."/>
        </authorList>
    </citation>
    <scope>NUCLEOTIDE SEQUENCE</scope>
</reference>